<evidence type="ECO:0000313" key="3">
    <source>
        <dbReference type="Proteomes" id="UP000184267"/>
    </source>
</evidence>
<dbReference type="InterPro" id="IPR021109">
    <property type="entry name" value="Peptidase_aspartic_dom_sf"/>
</dbReference>
<dbReference type="EMBL" id="MNAD01001300">
    <property type="protein sequence ID" value="OJT06572.1"/>
    <property type="molecule type" value="Genomic_DNA"/>
</dbReference>
<feature type="region of interest" description="Disordered" evidence="1">
    <location>
        <begin position="14"/>
        <end position="69"/>
    </location>
</feature>
<accession>A0A1M2VG42</accession>
<name>A0A1M2VG42_TRAPU</name>
<dbReference type="SUPFAM" id="SSF50630">
    <property type="entry name" value="Acid proteases"/>
    <property type="match status" value="1"/>
</dbReference>
<gene>
    <name evidence="2" type="ORF">TRAPUB_2580</name>
</gene>
<dbReference type="Proteomes" id="UP000184267">
    <property type="component" value="Unassembled WGS sequence"/>
</dbReference>
<organism evidence="2 3">
    <name type="scientific">Trametes pubescens</name>
    <name type="common">White-rot fungus</name>
    <dbReference type="NCBI Taxonomy" id="154538"/>
    <lineage>
        <taxon>Eukaryota</taxon>
        <taxon>Fungi</taxon>
        <taxon>Dikarya</taxon>
        <taxon>Basidiomycota</taxon>
        <taxon>Agaricomycotina</taxon>
        <taxon>Agaricomycetes</taxon>
        <taxon>Polyporales</taxon>
        <taxon>Polyporaceae</taxon>
        <taxon>Trametes</taxon>
    </lineage>
</organism>
<comment type="caution">
    <text evidence="2">The sequence shown here is derived from an EMBL/GenBank/DDBJ whole genome shotgun (WGS) entry which is preliminary data.</text>
</comment>
<feature type="non-terminal residue" evidence="2">
    <location>
        <position position="1"/>
    </location>
</feature>
<evidence type="ECO:0000256" key="1">
    <source>
        <dbReference type="SAM" id="MobiDB-lite"/>
    </source>
</evidence>
<dbReference type="Gene3D" id="2.40.70.10">
    <property type="entry name" value="Acid Proteases"/>
    <property type="match status" value="1"/>
</dbReference>
<protein>
    <submittedName>
        <fullName evidence="2">Uncharacterized protein</fullName>
    </submittedName>
</protein>
<feature type="compositionally biased region" description="Polar residues" evidence="1">
    <location>
        <begin position="24"/>
        <end position="38"/>
    </location>
</feature>
<proteinExistence type="predicted"/>
<reference evidence="2 3" key="1">
    <citation type="submission" date="2016-10" db="EMBL/GenBank/DDBJ databases">
        <title>Genome sequence of the basidiomycete white-rot fungus Trametes pubescens.</title>
        <authorList>
            <person name="Makela M.R."/>
            <person name="Granchi Z."/>
            <person name="Peng M."/>
            <person name="De Vries R.P."/>
            <person name="Grigoriev I."/>
            <person name="Riley R."/>
            <person name="Hilden K."/>
        </authorList>
    </citation>
    <scope>NUCLEOTIDE SEQUENCE [LARGE SCALE GENOMIC DNA]</scope>
    <source>
        <strain evidence="2 3">FBCC735</strain>
    </source>
</reference>
<dbReference type="OrthoDB" id="2758564at2759"/>
<sequence>RAWDLAFKGDLLGIQAPIEPDIPQPSSAEAQARPSTTLHAHDEAPRFRIGDSNADPTPEFDDPLSSPASVASTLVGSIPDLRLGKADDGPASQVLRVDSIPSVIHHGHSEESRGTFVTPQNKGAYADGPVVHAKHLIYTMIIQIMQEPPTDVPGYGVAPTKSSFPMVVDTGSDLSYQPEFQSTSQAERKPPSFTTALVEQEVLLPPETGDGETGIIYYFGLRPDTMESFLAPNHWPCADPNDRTLTAGVPSWSAAIPVNSTTRWMVHAISMHFQFKYDTTGLEDGESGGWSTVKDGVYLFQDENGADYIRILLDTGTSLSWLPLSLIRHARQKIFTSESAGRAIGDRNRQLDELQQDSATPMITDAPIPFAGPKSSMLSRWRVKLCFQGYGGRPVDVYAPLDPFVCTTNPQTGESEGLLCAGAPSKTYILGLNFFQSMFVSMHNVSVNNPGLAYVRMAPQWPHEVSNFQLPGGR</sequence>
<keyword evidence="3" id="KW-1185">Reference proteome</keyword>
<dbReference type="AlphaFoldDB" id="A0A1M2VG42"/>
<evidence type="ECO:0000313" key="2">
    <source>
        <dbReference type="EMBL" id="OJT06572.1"/>
    </source>
</evidence>
<feature type="compositionally biased region" description="Basic and acidic residues" evidence="1">
    <location>
        <begin position="39"/>
        <end position="49"/>
    </location>
</feature>